<dbReference type="EMBL" id="CAJOBR010049116">
    <property type="protein sequence ID" value="CAF5046427.1"/>
    <property type="molecule type" value="Genomic_DNA"/>
</dbReference>
<feature type="non-terminal residue" evidence="2">
    <location>
        <position position="1"/>
    </location>
</feature>
<gene>
    <name evidence="2" type="ORF">QYT958_LOCUS41771</name>
</gene>
<organism evidence="2 3">
    <name type="scientific">Rotaria socialis</name>
    <dbReference type="NCBI Taxonomy" id="392032"/>
    <lineage>
        <taxon>Eukaryota</taxon>
        <taxon>Metazoa</taxon>
        <taxon>Spiralia</taxon>
        <taxon>Gnathifera</taxon>
        <taxon>Rotifera</taxon>
        <taxon>Eurotatoria</taxon>
        <taxon>Bdelloidea</taxon>
        <taxon>Philodinida</taxon>
        <taxon>Philodinidae</taxon>
        <taxon>Rotaria</taxon>
    </lineage>
</organism>
<sequence>SRQSPPTSSSTRTGSGSSITSEASSSSCYYNSKNGKSHLKQRLTKINSNGNDMDVDDNQQLALNSVGGYVDDLMERIRKMPPKKRSKFYQMLDEERLKDLNNNNQDD</sequence>
<protein>
    <submittedName>
        <fullName evidence="2">Uncharacterized protein</fullName>
    </submittedName>
</protein>
<dbReference type="AlphaFoldDB" id="A0A822CKK8"/>
<comment type="caution">
    <text evidence="2">The sequence shown here is derived from an EMBL/GenBank/DDBJ whole genome shotgun (WGS) entry which is preliminary data.</text>
</comment>
<evidence type="ECO:0000313" key="2">
    <source>
        <dbReference type="EMBL" id="CAF5046427.1"/>
    </source>
</evidence>
<dbReference type="Proteomes" id="UP000663848">
    <property type="component" value="Unassembled WGS sequence"/>
</dbReference>
<feature type="non-terminal residue" evidence="2">
    <location>
        <position position="107"/>
    </location>
</feature>
<feature type="compositionally biased region" description="Low complexity" evidence="1">
    <location>
        <begin position="1"/>
        <end position="34"/>
    </location>
</feature>
<proteinExistence type="predicted"/>
<name>A0A822CKK8_9BILA</name>
<accession>A0A822CKK8</accession>
<feature type="region of interest" description="Disordered" evidence="1">
    <location>
        <begin position="1"/>
        <end position="38"/>
    </location>
</feature>
<evidence type="ECO:0000313" key="3">
    <source>
        <dbReference type="Proteomes" id="UP000663848"/>
    </source>
</evidence>
<reference evidence="2" key="1">
    <citation type="submission" date="2021-02" db="EMBL/GenBank/DDBJ databases">
        <authorList>
            <person name="Nowell W R."/>
        </authorList>
    </citation>
    <scope>NUCLEOTIDE SEQUENCE</scope>
</reference>
<evidence type="ECO:0000256" key="1">
    <source>
        <dbReference type="SAM" id="MobiDB-lite"/>
    </source>
</evidence>